<name>A0A2I0I6S7_PUNGR</name>
<gene>
    <name evidence="1" type="ORF">CRG98_039942</name>
</gene>
<sequence length="85" mass="9956">MRAPTRVNIRVRTAYLQRNRFNRQTSMPIDFESTPLQRTLNAGATNKIEDDNCTRRPPWVISTMKTRAFPFSIHTETISDIIHPR</sequence>
<dbReference type="EMBL" id="PGOL01003794">
    <property type="protein sequence ID" value="PKI39672.1"/>
    <property type="molecule type" value="Genomic_DNA"/>
</dbReference>
<protein>
    <submittedName>
        <fullName evidence="1">Uncharacterized protein</fullName>
    </submittedName>
</protein>
<reference evidence="1 2" key="1">
    <citation type="submission" date="2017-11" db="EMBL/GenBank/DDBJ databases">
        <title>De-novo sequencing of pomegranate (Punica granatum L.) genome.</title>
        <authorList>
            <person name="Akparov Z."/>
            <person name="Amiraslanov A."/>
            <person name="Hajiyeva S."/>
            <person name="Abbasov M."/>
            <person name="Kaur K."/>
            <person name="Hamwieh A."/>
            <person name="Solovyev V."/>
            <person name="Salamov A."/>
            <person name="Braich B."/>
            <person name="Kosarev P."/>
            <person name="Mahmoud A."/>
            <person name="Hajiyev E."/>
            <person name="Babayeva S."/>
            <person name="Izzatullayeva V."/>
            <person name="Mammadov A."/>
            <person name="Mammadov A."/>
            <person name="Sharifova S."/>
            <person name="Ojaghi J."/>
            <person name="Eynullazada K."/>
            <person name="Bayramov B."/>
            <person name="Abdulazimova A."/>
            <person name="Shahmuradov I."/>
        </authorList>
    </citation>
    <scope>NUCLEOTIDE SEQUENCE [LARGE SCALE GENOMIC DNA]</scope>
    <source>
        <strain evidence="2">cv. AG2017</strain>
        <tissue evidence="1">Leaf</tissue>
    </source>
</reference>
<evidence type="ECO:0000313" key="1">
    <source>
        <dbReference type="EMBL" id="PKI39672.1"/>
    </source>
</evidence>
<dbReference type="AlphaFoldDB" id="A0A2I0I6S7"/>
<proteinExistence type="predicted"/>
<keyword evidence="2" id="KW-1185">Reference proteome</keyword>
<evidence type="ECO:0000313" key="2">
    <source>
        <dbReference type="Proteomes" id="UP000233551"/>
    </source>
</evidence>
<dbReference type="Proteomes" id="UP000233551">
    <property type="component" value="Unassembled WGS sequence"/>
</dbReference>
<accession>A0A2I0I6S7</accession>
<organism evidence="1 2">
    <name type="scientific">Punica granatum</name>
    <name type="common">Pomegranate</name>
    <dbReference type="NCBI Taxonomy" id="22663"/>
    <lineage>
        <taxon>Eukaryota</taxon>
        <taxon>Viridiplantae</taxon>
        <taxon>Streptophyta</taxon>
        <taxon>Embryophyta</taxon>
        <taxon>Tracheophyta</taxon>
        <taxon>Spermatophyta</taxon>
        <taxon>Magnoliopsida</taxon>
        <taxon>eudicotyledons</taxon>
        <taxon>Gunneridae</taxon>
        <taxon>Pentapetalae</taxon>
        <taxon>rosids</taxon>
        <taxon>malvids</taxon>
        <taxon>Myrtales</taxon>
        <taxon>Lythraceae</taxon>
        <taxon>Punica</taxon>
    </lineage>
</organism>
<comment type="caution">
    <text evidence="1">The sequence shown here is derived from an EMBL/GenBank/DDBJ whole genome shotgun (WGS) entry which is preliminary data.</text>
</comment>